<keyword evidence="4 6" id="KW-1133">Transmembrane helix</keyword>
<evidence type="ECO:0000256" key="5">
    <source>
        <dbReference type="ARBA" id="ARBA00023136"/>
    </source>
</evidence>
<gene>
    <name evidence="8" type="ORF">GCM10009855_35150</name>
</gene>
<dbReference type="InterPro" id="IPR051790">
    <property type="entry name" value="Cytochrome_c-biogenesis_DsbD"/>
</dbReference>
<feature type="transmembrane region" description="Helical" evidence="6">
    <location>
        <begin position="194"/>
        <end position="217"/>
    </location>
</feature>
<evidence type="ECO:0000313" key="8">
    <source>
        <dbReference type="EMBL" id="GAA2392282.1"/>
    </source>
</evidence>
<keyword evidence="3 6" id="KW-0812">Transmembrane</keyword>
<evidence type="ECO:0000259" key="7">
    <source>
        <dbReference type="Pfam" id="PF02683"/>
    </source>
</evidence>
<sequence length="290" mass="29573">MSQIGLLGAFLGGLLALLSPCSALLLPSFFAYAFDGAGKLAGRTGIFYLGLAAVLVPLGAGVGAIGSAITRYREVTTMIGGVVIIALGVMIIVGRGFALGSAQRAAARIDVSSTGSVFALGAVYGLAGFCSGPLLGAVLTVAVAGGQAVYGGVLMALYAAGMVIPLFVLALVWDRFSLGSRTWLRGKEISIGPLKTHTTSLISGVLFIGIGVLFLLTEGTANLGGVMGVDSQYSLQVWISDVAGAVPNTAVLLIAVLVIIAVLTVRIVRGRDRDTAAESSELGEREDRTL</sequence>
<evidence type="ECO:0000256" key="2">
    <source>
        <dbReference type="ARBA" id="ARBA00006143"/>
    </source>
</evidence>
<dbReference type="Proteomes" id="UP001501170">
    <property type="component" value="Unassembled WGS sequence"/>
</dbReference>
<dbReference type="Pfam" id="PF02683">
    <property type="entry name" value="DsbD_TM"/>
    <property type="match status" value="1"/>
</dbReference>
<accession>A0ABN3I207</accession>
<organism evidence="8 9">
    <name type="scientific">Gordonia cholesterolivorans</name>
    <dbReference type="NCBI Taxonomy" id="559625"/>
    <lineage>
        <taxon>Bacteria</taxon>
        <taxon>Bacillati</taxon>
        <taxon>Actinomycetota</taxon>
        <taxon>Actinomycetes</taxon>
        <taxon>Mycobacteriales</taxon>
        <taxon>Gordoniaceae</taxon>
        <taxon>Gordonia</taxon>
    </lineage>
</organism>
<dbReference type="PANTHER" id="PTHR31272">
    <property type="entry name" value="CYTOCHROME C-TYPE BIOGENESIS PROTEIN HI_1454-RELATED"/>
    <property type="match status" value="1"/>
</dbReference>
<evidence type="ECO:0000256" key="3">
    <source>
        <dbReference type="ARBA" id="ARBA00022692"/>
    </source>
</evidence>
<feature type="transmembrane region" description="Helical" evidence="6">
    <location>
        <begin position="149"/>
        <end position="173"/>
    </location>
</feature>
<evidence type="ECO:0000256" key="1">
    <source>
        <dbReference type="ARBA" id="ARBA00004141"/>
    </source>
</evidence>
<comment type="subcellular location">
    <subcellularLocation>
        <location evidence="1">Membrane</location>
        <topology evidence="1">Multi-pass membrane protein</topology>
    </subcellularLocation>
</comment>
<keyword evidence="5 6" id="KW-0472">Membrane</keyword>
<dbReference type="EMBL" id="BAAARB010000028">
    <property type="protein sequence ID" value="GAA2392282.1"/>
    <property type="molecule type" value="Genomic_DNA"/>
</dbReference>
<keyword evidence="9" id="KW-1185">Reference proteome</keyword>
<reference evidence="8 9" key="1">
    <citation type="journal article" date="2019" name="Int. J. Syst. Evol. Microbiol.">
        <title>The Global Catalogue of Microorganisms (GCM) 10K type strain sequencing project: providing services to taxonomists for standard genome sequencing and annotation.</title>
        <authorList>
            <consortium name="The Broad Institute Genomics Platform"/>
            <consortium name="The Broad Institute Genome Sequencing Center for Infectious Disease"/>
            <person name="Wu L."/>
            <person name="Ma J."/>
        </authorList>
    </citation>
    <scope>NUCLEOTIDE SEQUENCE [LARGE SCALE GENOMIC DNA]</scope>
    <source>
        <strain evidence="8 9">JCM 16227</strain>
    </source>
</reference>
<feature type="domain" description="Cytochrome C biogenesis protein transmembrane" evidence="7">
    <location>
        <begin position="6"/>
        <end position="183"/>
    </location>
</feature>
<dbReference type="InterPro" id="IPR003834">
    <property type="entry name" value="Cyt_c_assmbl_TM_dom"/>
</dbReference>
<feature type="transmembrane region" description="Helical" evidence="6">
    <location>
        <begin position="6"/>
        <end position="34"/>
    </location>
</feature>
<comment type="caution">
    <text evidence="8">The sequence shown here is derived from an EMBL/GenBank/DDBJ whole genome shotgun (WGS) entry which is preliminary data.</text>
</comment>
<feature type="transmembrane region" description="Helical" evidence="6">
    <location>
        <begin position="75"/>
        <end position="97"/>
    </location>
</feature>
<feature type="transmembrane region" description="Helical" evidence="6">
    <location>
        <begin position="117"/>
        <end position="143"/>
    </location>
</feature>
<feature type="transmembrane region" description="Helical" evidence="6">
    <location>
        <begin position="46"/>
        <end position="69"/>
    </location>
</feature>
<protein>
    <submittedName>
        <fullName evidence="8">Cytochrome c biogenesis CcdA family protein</fullName>
    </submittedName>
</protein>
<feature type="transmembrane region" description="Helical" evidence="6">
    <location>
        <begin position="237"/>
        <end position="263"/>
    </location>
</feature>
<evidence type="ECO:0000256" key="4">
    <source>
        <dbReference type="ARBA" id="ARBA00022989"/>
    </source>
</evidence>
<dbReference type="PANTHER" id="PTHR31272:SF4">
    <property type="entry name" value="CYTOCHROME C-TYPE BIOGENESIS PROTEIN HI_1454-RELATED"/>
    <property type="match status" value="1"/>
</dbReference>
<evidence type="ECO:0000256" key="6">
    <source>
        <dbReference type="SAM" id="Phobius"/>
    </source>
</evidence>
<name>A0ABN3I207_9ACTN</name>
<proteinExistence type="inferred from homology"/>
<dbReference type="RefSeq" id="WP_006898206.1">
    <property type="nucleotide sequence ID" value="NZ_BAAARB010000028.1"/>
</dbReference>
<comment type="similarity">
    <text evidence="2">Belongs to the DsbD family.</text>
</comment>
<evidence type="ECO:0000313" key="9">
    <source>
        <dbReference type="Proteomes" id="UP001501170"/>
    </source>
</evidence>